<keyword evidence="2 5" id="KW-0812">Transmembrane</keyword>
<organism evidence="7 8">
    <name type="scientific">Bacteroides nordii</name>
    <dbReference type="NCBI Taxonomy" id="291645"/>
    <lineage>
        <taxon>Bacteria</taxon>
        <taxon>Pseudomonadati</taxon>
        <taxon>Bacteroidota</taxon>
        <taxon>Bacteroidia</taxon>
        <taxon>Bacteroidales</taxon>
        <taxon>Bacteroidaceae</taxon>
        <taxon>Bacteroides</taxon>
    </lineage>
</organism>
<sequence length="452" mass="51433">MTINNKEEKIHEDNRSAISFYILFALQFILVAGGMFVNIKTGVSTSLLVLLMTPFILSRCSSLNFDLSRTRNGMMGLFVFIGIFYILEIGNPNNVQEAWNISITHYAIYPIAIAMLVPVAIRDRKGIEWLLFIWSAFILIAFMKGYWQKNHGFNHQELYFLYTLGGYRTHIIWSGIRYFSFFSDAANYGVHSAMGLTVFAISALLVRPKWMKIYFAIVAIAAAYSVGISGTRSAMAIPLVGLTMFALISKNMKSITISLITLGTVFCFFYFTNIGDGNQYIRKMRSAFHPTEDASYLVRVENRRRMKELMIDRPFGYGVGLSKGARFNPKELMPYPPDSWLISVWVETGIVGLILYLAVHGVLFAWCAWILLFKIKSKRLRGLLAAWLCMNAGFFAAAYANDVMQYPNSIVVYTGFALCFAGPYIDKVMLKKEEEREKEKKEKKSNSSDKYE</sequence>
<protein>
    <submittedName>
        <fullName evidence="7">O-antigen ligase domain-containing protein</fullName>
    </submittedName>
</protein>
<comment type="caution">
    <text evidence="7">The sequence shown here is derived from an EMBL/GenBank/DDBJ whole genome shotgun (WGS) entry which is preliminary data.</text>
</comment>
<evidence type="ECO:0000256" key="2">
    <source>
        <dbReference type="ARBA" id="ARBA00022692"/>
    </source>
</evidence>
<dbReference type="GO" id="GO:0016020">
    <property type="term" value="C:membrane"/>
    <property type="evidence" value="ECO:0007669"/>
    <property type="project" value="UniProtKB-SubCell"/>
</dbReference>
<dbReference type="PANTHER" id="PTHR37422">
    <property type="entry name" value="TEICHURONIC ACID BIOSYNTHESIS PROTEIN TUAE"/>
    <property type="match status" value="1"/>
</dbReference>
<feature type="transmembrane region" description="Helical" evidence="5">
    <location>
        <begin position="406"/>
        <end position="425"/>
    </location>
</feature>
<keyword evidence="4 5" id="KW-0472">Membrane</keyword>
<evidence type="ECO:0000313" key="8">
    <source>
        <dbReference type="Proteomes" id="UP000284379"/>
    </source>
</evidence>
<keyword evidence="7" id="KW-0436">Ligase</keyword>
<evidence type="ECO:0000313" key="7">
    <source>
        <dbReference type="EMBL" id="RHB31238.1"/>
    </source>
</evidence>
<dbReference type="InterPro" id="IPR051533">
    <property type="entry name" value="WaaL-like"/>
</dbReference>
<dbReference type="GO" id="GO:0016874">
    <property type="term" value="F:ligase activity"/>
    <property type="evidence" value="ECO:0007669"/>
    <property type="project" value="UniProtKB-KW"/>
</dbReference>
<dbReference type="PANTHER" id="PTHR37422:SF13">
    <property type="entry name" value="LIPOPOLYSACCHARIDE BIOSYNTHESIS PROTEIN PA4999-RELATED"/>
    <property type="match status" value="1"/>
</dbReference>
<feature type="transmembrane region" description="Helical" evidence="5">
    <location>
        <begin position="188"/>
        <end position="207"/>
    </location>
</feature>
<proteinExistence type="predicted"/>
<gene>
    <name evidence="7" type="ORF">DW888_17980</name>
</gene>
<feature type="transmembrane region" description="Helical" evidence="5">
    <location>
        <begin position="340"/>
        <end position="373"/>
    </location>
</feature>
<reference evidence="7 8" key="1">
    <citation type="submission" date="2018-08" db="EMBL/GenBank/DDBJ databases">
        <title>A genome reference for cultivated species of the human gut microbiota.</title>
        <authorList>
            <person name="Zou Y."/>
            <person name="Xue W."/>
            <person name="Luo G."/>
        </authorList>
    </citation>
    <scope>NUCLEOTIDE SEQUENCE [LARGE SCALE GENOMIC DNA]</scope>
    <source>
        <strain evidence="7 8">AM40-30BH</strain>
    </source>
</reference>
<feature type="transmembrane region" description="Helical" evidence="5">
    <location>
        <begin position="103"/>
        <end position="121"/>
    </location>
</feature>
<dbReference type="Proteomes" id="UP000284379">
    <property type="component" value="Unassembled WGS sequence"/>
</dbReference>
<feature type="transmembrane region" description="Helical" evidence="5">
    <location>
        <begin position="20"/>
        <end position="37"/>
    </location>
</feature>
<dbReference type="InterPro" id="IPR007016">
    <property type="entry name" value="O-antigen_ligase-rel_domated"/>
</dbReference>
<dbReference type="RefSeq" id="WP_122202151.1">
    <property type="nucleotide sequence ID" value="NZ_CABJFV010000023.1"/>
</dbReference>
<evidence type="ECO:0000256" key="1">
    <source>
        <dbReference type="ARBA" id="ARBA00004141"/>
    </source>
</evidence>
<feature type="transmembrane region" description="Helical" evidence="5">
    <location>
        <begin position="380"/>
        <end position="400"/>
    </location>
</feature>
<keyword evidence="3 5" id="KW-1133">Transmembrane helix</keyword>
<evidence type="ECO:0000256" key="5">
    <source>
        <dbReference type="SAM" id="Phobius"/>
    </source>
</evidence>
<evidence type="ECO:0000256" key="4">
    <source>
        <dbReference type="ARBA" id="ARBA00023136"/>
    </source>
</evidence>
<comment type="subcellular location">
    <subcellularLocation>
        <location evidence="1">Membrane</location>
        <topology evidence="1">Multi-pass membrane protein</topology>
    </subcellularLocation>
</comment>
<feature type="transmembrane region" description="Helical" evidence="5">
    <location>
        <begin position="43"/>
        <end position="61"/>
    </location>
</feature>
<feature type="transmembrane region" description="Helical" evidence="5">
    <location>
        <begin position="254"/>
        <end position="272"/>
    </location>
</feature>
<accession>A0A413VCE8</accession>
<feature type="transmembrane region" description="Helical" evidence="5">
    <location>
        <begin position="128"/>
        <end position="147"/>
    </location>
</feature>
<name>A0A413VCE8_9BACE</name>
<dbReference type="Pfam" id="PF04932">
    <property type="entry name" value="Wzy_C"/>
    <property type="match status" value="1"/>
</dbReference>
<dbReference type="AlphaFoldDB" id="A0A413VCE8"/>
<feature type="domain" description="O-antigen ligase-related" evidence="6">
    <location>
        <begin position="218"/>
        <end position="357"/>
    </location>
</feature>
<feature type="transmembrane region" description="Helical" evidence="5">
    <location>
        <begin position="213"/>
        <end position="242"/>
    </location>
</feature>
<evidence type="ECO:0000259" key="6">
    <source>
        <dbReference type="Pfam" id="PF04932"/>
    </source>
</evidence>
<evidence type="ECO:0000256" key="3">
    <source>
        <dbReference type="ARBA" id="ARBA00022989"/>
    </source>
</evidence>
<dbReference type="EMBL" id="QSGO01000023">
    <property type="protein sequence ID" value="RHB31238.1"/>
    <property type="molecule type" value="Genomic_DNA"/>
</dbReference>
<feature type="transmembrane region" description="Helical" evidence="5">
    <location>
        <begin position="73"/>
        <end position="91"/>
    </location>
</feature>